<dbReference type="PROSITE" id="PS50075">
    <property type="entry name" value="CARRIER"/>
    <property type="match status" value="1"/>
</dbReference>
<feature type="domain" description="Carrier" evidence="1">
    <location>
        <begin position="1"/>
        <end position="76"/>
    </location>
</feature>
<proteinExistence type="predicted"/>
<dbReference type="Pfam" id="PF00550">
    <property type="entry name" value="PP-binding"/>
    <property type="match status" value="1"/>
</dbReference>
<evidence type="ECO:0000259" key="1">
    <source>
        <dbReference type="PROSITE" id="PS50075"/>
    </source>
</evidence>
<name>A0A2U1JYJ3_9FLAO</name>
<keyword evidence="3" id="KW-1185">Reference proteome</keyword>
<dbReference type="AlphaFoldDB" id="A0A2U1JYJ3"/>
<organism evidence="2 3">
    <name type="scientific">Flavobacterium laiguense</name>
    <dbReference type="NCBI Taxonomy" id="2169409"/>
    <lineage>
        <taxon>Bacteria</taxon>
        <taxon>Pseudomonadati</taxon>
        <taxon>Bacteroidota</taxon>
        <taxon>Flavobacteriia</taxon>
        <taxon>Flavobacteriales</taxon>
        <taxon>Flavobacteriaceae</taxon>
        <taxon>Flavobacterium</taxon>
    </lineage>
</organism>
<evidence type="ECO:0000313" key="2">
    <source>
        <dbReference type="EMBL" id="PWA10212.1"/>
    </source>
</evidence>
<reference evidence="2 3" key="1">
    <citation type="submission" date="2018-04" db="EMBL/GenBank/DDBJ databases">
        <title>Flavobacterium sp. nov., isolated from glacier ice.</title>
        <authorList>
            <person name="Liu Q."/>
            <person name="Xin Y.-H."/>
        </authorList>
    </citation>
    <scope>NUCLEOTIDE SEQUENCE [LARGE SCALE GENOMIC DNA]</scope>
    <source>
        <strain evidence="2 3">LB2P30</strain>
    </source>
</reference>
<dbReference type="InterPro" id="IPR009081">
    <property type="entry name" value="PP-bd_ACP"/>
</dbReference>
<protein>
    <recommendedName>
        <fullName evidence="1">Carrier domain-containing protein</fullName>
    </recommendedName>
</protein>
<sequence>MIIKNWLLDKIAEESGLEKDTINCDEPIENFELDSLSSISIAFDIEKEFNLDEINPTVFQEFNTINKLAQWIQNQI</sequence>
<dbReference type="EMBL" id="QCZH01000004">
    <property type="protein sequence ID" value="PWA10212.1"/>
    <property type="molecule type" value="Genomic_DNA"/>
</dbReference>
<dbReference type="RefSeq" id="WP_116761528.1">
    <property type="nucleotide sequence ID" value="NZ_QCZH01000004.1"/>
</dbReference>
<dbReference type="InterPro" id="IPR036736">
    <property type="entry name" value="ACP-like_sf"/>
</dbReference>
<dbReference type="Gene3D" id="1.10.1200.10">
    <property type="entry name" value="ACP-like"/>
    <property type="match status" value="1"/>
</dbReference>
<dbReference type="OrthoDB" id="1163976at2"/>
<evidence type="ECO:0000313" key="3">
    <source>
        <dbReference type="Proteomes" id="UP000245618"/>
    </source>
</evidence>
<dbReference type="SUPFAM" id="SSF47336">
    <property type="entry name" value="ACP-like"/>
    <property type="match status" value="1"/>
</dbReference>
<dbReference type="Proteomes" id="UP000245618">
    <property type="component" value="Unassembled WGS sequence"/>
</dbReference>
<accession>A0A2U1JYJ3</accession>
<comment type="caution">
    <text evidence="2">The sequence shown here is derived from an EMBL/GenBank/DDBJ whole genome shotgun (WGS) entry which is preliminary data.</text>
</comment>
<gene>
    <name evidence="2" type="ORF">DB891_05815</name>
</gene>